<protein>
    <submittedName>
        <fullName evidence="1">Uncharacterized protein</fullName>
    </submittedName>
</protein>
<reference evidence="1" key="1">
    <citation type="submission" date="2022-07" db="EMBL/GenBank/DDBJ databases">
        <title>Genome Sequence of Phlebia brevispora.</title>
        <authorList>
            <person name="Buettner E."/>
        </authorList>
    </citation>
    <scope>NUCLEOTIDE SEQUENCE</scope>
    <source>
        <strain evidence="1">MPL23</strain>
    </source>
</reference>
<gene>
    <name evidence="1" type="ORF">NM688_g8412</name>
</gene>
<organism evidence="1 2">
    <name type="scientific">Phlebia brevispora</name>
    <dbReference type="NCBI Taxonomy" id="194682"/>
    <lineage>
        <taxon>Eukaryota</taxon>
        <taxon>Fungi</taxon>
        <taxon>Dikarya</taxon>
        <taxon>Basidiomycota</taxon>
        <taxon>Agaricomycotina</taxon>
        <taxon>Agaricomycetes</taxon>
        <taxon>Polyporales</taxon>
        <taxon>Meruliaceae</taxon>
        <taxon>Phlebia</taxon>
    </lineage>
</organism>
<dbReference type="Proteomes" id="UP001148662">
    <property type="component" value="Unassembled WGS sequence"/>
</dbReference>
<keyword evidence="2" id="KW-1185">Reference proteome</keyword>
<sequence length="320" mass="35367">MSRRRSTLYIDIPPSSSLSVCLLGHVRHLTSTLMPHTSASECKRLALRSANYSALDHWHIPLYRRTSDGVSMIYLLNTEQNDLAFNHCVNASPTIVCYDFIATSQYEYELVWHRKWTGATWLFLANRCSNFSSMCFLIALTILPGITVAVFSALRVFALLDRAYITASLTLILGLAGVVLNFALRATISTCYHRQLCFTTLASTWCAIAADIIAIAITWIKTYRLVREASSVDVRIGSMSQKSAAHRGTYPASRAQLPDADRSQYNGNLGELLAYAEELEVIYDEEDTGSEGSEVGSSAVWNSGEGEGSSKLPNVDTIKI</sequence>
<dbReference type="EMBL" id="JANHOG010002253">
    <property type="protein sequence ID" value="KAJ3525356.1"/>
    <property type="molecule type" value="Genomic_DNA"/>
</dbReference>
<name>A0ACC1RU05_9APHY</name>
<evidence type="ECO:0000313" key="2">
    <source>
        <dbReference type="Proteomes" id="UP001148662"/>
    </source>
</evidence>
<proteinExistence type="predicted"/>
<accession>A0ACC1RU05</accession>
<comment type="caution">
    <text evidence="1">The sequence shown here is derived from an EMBL/GenBank/DDBJ whole genome shotgun (WGS) entry which is preliminary data.</text>
</comment>
<evidence type="ECO:0000313" key="1">
    <source>
        <dbReference type="EMBL" id="KAJ3525356.1"/>
    </source>
</evidence>